<comment type="caution">
    <text evidence="1">The sequence shown here is derived from an EMBL/GenBank/DDBJ whole genome shotgun (WGS) entry which is preliminary data.</text>
</comment>
<dbReference type="AlphaFoldDB" id="A0AAV4VGR0"/>
<evidence type="ECO:0000313" key="2">
    <source>
        <dbReference type="Proteomes" id="UP001054945"/>
    </source>
</evidence>
<proteinExistence type="predicted"/>
<dbReference type="Proteomes" id="UP001054945">
    <property type="component" value="Unassembled WGS sequence"/>
</dbReference>
<protein>
    <submittedName>
        <fullName evidence="1">Uncharacterized protein</fullName>
    </submittedName>
</protein>
<keyword evidence="2" id="KW-1185">Reference proteome</keyword>
<name>A0AAV4VGR0_CAEEX</name>
<gene>
    <name evidence="1" type="ORF">CEXT_594241</name>
</gene>
<dbReference type="EMBL" id="BPLR01014542">
    <property type="protein sequence ID" value="GIY69497.1"/>
    <property type="molecule type" value="Genomic_DNA"/>
</dbReference>
<sequence length="113" mass="13006">MQWLAGFSSIDNLMAKEEKSPLSGKTETLAKKERRLFPKLGCLLFPEISQMGKGLRQPSLLRRKINETPGAMVLFFFLLDSATNWERSNQITRPYRSGKYHVWKNADTHTECS</sequence>
<organism evidence="1 2">
    <name type="scientific">Caerostris extrusa</name>
    <name type="common">Bark spider</name>
    <name type="synonym">Caerostris bankana</name>
    <dbReference type="NCBI Taxonomy" id="172846"/>
    <lineage>
        <taxon>Eukaryota</taxon>
        <taxon>Metazoa</taxon>
        <taxon>Ecdysozoa</taxon>
        <taxon>Arthropoda</taxon>
        <taxon>Chelicerata</taxon>
        <taxon>Arachnida</taxon>
        <taxon>Araneae</taxon>
        <taxon>Araneomorphae</taxon>
        <taxon>Entelegynae</taxon>
        <taxon>Araneoidea</taxon>
        <taxon>Araneidae</taxon>
        <taxon>Caerostris</taxon>
    </lineage>
</organism>
<reference evidence="1 2" key="1">
    <citation type="submission" date="2021-06" db="EMBL/GenBank/DDBJ databases">
        <title>Caerostris extrusa draft genome.</title>
        <authorList>
            <person name="Kono N."/>
            <person name="Arakawa K."/>
        </authorList>
    </citation>
    <scope>NUCLEOTIDE SEQUENCE [LARGE SCALE GENOMIC DNA]</scope>
</reference>
<accession>A0AAV4VGR0</accession>
<evidence type="ECO:0000313" key="1">
    <source>
        <dbReference type="EMBL" id="GIY69497.1"/>
    </source>
</evidence>